<reference evidence="1" key="1">
    <citation type="submission" date="2005-01" db="EMBL/GenBank/DDBJ databases">
        <authorList>
            <person name="Han Z."/>
        </authorList>
    </citation>
    <scope>NUCLEOTIDE SEQUENCE</scope>
</reference>
<accession>Q5BQW0</accession>
<protein>
    <submittedName>
        <fullName evidence="1">SJCHGC09789 protein</fullName>
    </submittedName>
</protein>
<evidence type="ECO:0000313" key="1">
    <source>
        <dbReference type="EMBL" id="AAX31076.1"/>
    </source>
</evidence>
<proteinExistence type="evidence at transcript level"/>
<reference evidence="1" key="2">
    <citation type="journal article" date="2006" name="PLoS Pathog.">
        <title>New perspectives on host-parasite interplay by comparative transcriptomic and proteomic analyses of Schistosoma japonicum.</title>
        <authorList>
            <person name="Liu F."/>
            <person name="Lu J."/>
            <person name="Hu W."/>
            <person name="Wang S.Y."/>
            <person name="Cui S.J."/>
            <person name="Chi M."/>
            <person name="Yan Q."/>
            <person name="Wang X.R."/>
            <person name="Song H.D."/>
            <person name="Xu X.N."/>
            <person name="Wang J.J."/>
            <person name="Zhang X.L."/>
            <person name="Zhang X."/>
            <person name="Wang Z.Q."/>
            <person name="Xue C.L."/>
            <person name="Brindley P.J."/>
            <person name="McManus D.P."/>
            <person name="Yang P.Y."/>
            <person name="Feng Z."/>
            <person name="Chen Z."/>
            <person name="Han Z.G."/>
        </authorList>
    </citation>
    <scope>NUCLEOTIDE SEQUENCE</scope>
</reference>
<sequence length="97" mass="10206">MSTFNAGPANSGTAPVELTAGKIREMMANAQRAIAQRKVELGLTENGAANGLNFPPGVIPDTETVDKMRRAAQLQAQITARLNSGILSSHTVNSDSR</sequence>
<dbReference type="AlphaFoldDB" id="Q5BQW0"/>
<organism evidence="1">
    <name type="scientific">Schistosoma japonicum</name>
    <name type="common">Blood fluke</name>
    <dbReference type="NCBI Taxonomy" id="6182"/>
    <lineage>
        <taxon>Eukaryota</taxon>
        <taxon>Metazoa</taxon>
        <taxon>Spiralia</taxon>
        <taxon>Lophotrochozoa</taxon>
        <taxon>Platyhelminthes</taxon>
        <taxon>Trematoda</taxon>
        <taxon>Digenea</taxon>
        <taxon>Strigeidida</taxon>
        <taxon>Schistosomatoidea</taxon>
        <taxon>Schistosomatidae</taxon>
        <taxon>Schistosoma</taxon>
    </lineage>
</organism>
<name>Q5BQW0_SCHJA</name>
<dbReference type="EMBL" id="AY915855">
    <property type="protein sequence ID" value="AAX31076.1"/>
    <property type="molecule type" value="mRNA"/>
</dbReference>